<proteinExistence type="predicted"/>
<evidence type="ECO:0000313" key="1">
    <source>
        <dbReference type="EMBL" id="SBV34689.1"/>
    </source>
</evidence>
<dbReference type="EMBL" id="LT598653">
    <property type="protein sequence ID" value="SBV34689.1"/>
    <property type="molecule type" value="Genomic_DNA"/>
</dbReference>
<dbReference type="AlphaFoldDB" id="A0A1Y5PXH2"/>
<dbReference type="KEGG" id="sphu:SPPYR_3574"/>
<organism evidence="1">
    <name type="scientific">uncultured Sphingopyxis sp</name>
    <dbReference type="NCBI Taxonomy" id="310581"/>
    <lineage>
        <taxon>Bacteria</taxon>
        <taxon>Pseudomonadati</taxon>
        <taxon>Pseudomonadota</taxon>
        <taxon>Alphaproteobacteria</taxon>
        <taxon>Sphingomonadales</taxon>
        <taxon>Sphingomonadaceae</taxon>
        <taxon>Sphingopyxis</taxon>
        <taxon>environmental samples</taxon>
    </lineage>
</organism>
<accession>A0A1Y5PXH2</accession>
<gene>
    <name evidence="1" type="ORF">SPPYR_3574</name>
</gene>
<sequence>MRRHVHQAGDLLGIFVLVNVPQRFNLRGGQQAEVIVGVALHGGWNRASRVEIKVSR</sequence>
<reference evidence="1" key="1">
    <citation type="submission" date="2016-03" db="EMBL/GenBank/DDBJ databases">
        <authorList>
            <person name="Ploux O."/>
        </authorList>
    </citation>
    <scope>NUCLEOTIDE SEQUENCE</scope>
    <source>
        <strain evidence="1">UC10</strain>
    </source>
</reference>
<protein>
    <submittedName>
        <fullName evidence="1">Uncharacterized protein</fullName>
    </submittedName>
</protein>
<name>A0A1Y5PXH2_9SPHN</name>